<evidence type="ECO:0000256" key="2">
    <source>
        <dbReference type="SAM" id="Phobius"/>
    </source>
</evidence>
<feature type="transmembrane region" description="Helical" evidence="2">
    <location>
        <begin position="27"/>
        <end position="46"/>
    </location>
</feature>
<organism evidence="3 4">
    <name type="scientific">Dichanthelium oligosanthes</name>
    <dbReference type="NCBI Taxonomy" id="888268"/>
    <lineage>
        <taxon>Eukaryota</taxon>
        <taxon>Viridiplantae</taxon>
        <taxon>Streptophyta</taxon>
        <taxon>Embryophyta</taxon>
        <taxon>Tracheophyta</taxon>
        <taxon>Spermatophyta</taxon>
        <taxon>Magnoliopsida</taxon>
        <taxon>Liliopsida</taxon>
        <taxon>Poales</taxon>
        <taxon>Poaceae</taxon>
        <taxon>PACMAD clade</taxon>
        <taxon>Panicoideae</taxon>
        <taxon>Panicodae</taxon>
        <taxon>Paniceae</taxon>
        <taxon>Dichantheliinae</taxon>
        <taxon>Dichanthelium</taxon>
    </lineage>
</organism>
<protein>
    <submittedName>
        <fullName evidence="3">Uncharacterized protein</fullName>
    </submittedName>
</protein>
<feature type="compositionally biased region" description="Acidic residues" evidence="1">
    <location>
        <begin position="116"/>
        <end position="134"/>
    </location>
</feature>
<evidence type="ECO:0000313" key="3">
    <source>
        <dbReference type="EMBL" id="OEL15817.1"/>
    </source>
</evidence>
<gene>
    <name evidence="3" type="ORF">BAE44_0023164</name>
</gene>
<evidence type="ECO:0000313" key="4">
    <source>
        <dbReference type="Proteomes" id="UP000095767"/>
    </source>
</evidence>
<dbReference type="EMBL" id="LWDX02065367">
    <property type="protein sequence ID" value="OEL15817.1"/>
    <property type="molecule type" value="Genomic_DNA"/>
</dbReference>
<keyword evidence="4" id="KW-1185">Reference proteome</keyword>
<feature type="region of interest" description="Disordered" evidence="1">
    <location>
        <begin position="113"/>
        <end position="147"/>
    </location>
</feature>
<dbReference type="AlphaFoldDB" id="A0A1E5USI5"/>
<feature type="region of interest" description="Disordered" evidence="1">
    <location>
        <begin position="53"/>
        <end position="100"/>
    </location>
</feature>
<dbReference type="PANTHER" id="PTHR36369:SF3">
    <property type="entry name" value="OS06G0196200 PROTEIN"/>
    <property type="match status" value="1"/>
</dbReference>
<comment type="caution">
    <text evidence="3">The sequence shown here is derived from an EMBL/GenBank/DDBJ whole genome shotgun (WGS) entry which is preliminary data.</text>
</comment>
<proteinExistence type="predicted"/>
<keyword evidence="2" id="KW-1133">Transmembrane helix</keyword>
<keyword evidence="2" id="KW-0812">Transmembrane</keyword>
<name>A0A1E5USI5_9POAL</name>
<sequence>MDLLEHPFEAVAFRLYSLPDASAATGAAAWTCLAAILAAAAAAGLWRLRSSAPTTASTGATKPLKLDLLPAKEAPTAPPSASERWSEPAAGPTTPSPKERYTAYYRDTGRVGCCDVDGDDDDREDDAEEHEDDGVYQTPSETTTDPFGGWEEVVVRTLPLSPTAAGRYRSPTAALGGVSVVQLWGQATGDGLTPTASPRRRGRVVATVRGF</sequence>
<evidence type="ECO:0000256" key="1">
    <source>
        <dbReference type="SAM" id="MobiDB-lite"/>
    </source>
</evidence>
<reference evidence="3 4" key="1">
    <citation type="submission" date="2016-09" db="EMBL/GenBank/DDBJ databases">
        <title>The draft genome of Dichanthelium oligosanthes: A C3 panicoid grass species.</title>
        <authorList>
            <person name="Studer A.J."/>
            <person name="Schnable J.C."/>
            <person name="Brutnell T.P."/>
        </authorList>
    </citation>
    <scope>NUCLEOTIDE SEQUENCE [LARGE SCALE GENOMIC DNA]</scope>
    <source>
        <strain evidence="4">cv. Kellogg 1175</strain>
        <tissue evidence="3">Leaf</tissue>
    </source>
</reference>
<keyword evidence="2" id="KW-0472">Membrane</keyword>
<dbReference type="OrthoDB" id="679213at2759"/>
<dbReference type="Proteomes" id="UP000095767">
    <property type="component" value="Unassembled WGS sequence"/>
</dbReference>
<accession>A0A1E5USI5</accession>
<dbReference type="PANTHER" id="PTHR36369">
    <property type="entry name" value="TRANSMEMBRANE PROTEIN"/>
    <property type="match status" value="1"/>
</dbReference>